<comment type="caution">
    <text evidence="1">The sequence shown here is derived from an EMBL/GenBank/DDBJ whole genome shotgun (WGS) entry which is preliminary data.</text>
</comment>
<protein>
    <submittedName>
        <fullName evidence="1">Uncharacterized protein</fullName>
    </submittedName>
</protein>
<sequence>SNMVEWSDKLKVFIRAFEHIQKFQIETWGEPAVCIFPAKMQKLFLVKTPNGNFVLKFLVEIEETFPYSFAYLCNGCLGLEFTVSSQPTPIKKIMLAQVGIPIFQAKAQFPKWVSLPDAIETDQAFDRVAEEVQRTYEQRNYRLQGRFVNEPPILSNYQEKYNTLKKYEDQVDNLKKQLTA</sequence>
<feature type="non-terminal residue" evidence="1">
    <location>
        <position position="180"/>
    </location>
</feature>
<evidence type="ECO:0000313" key="1">
    <source>
        <dbReference type="EMBL" id="EPC52840.1"/>
    </source>
</evidence>
<feature type="non-terminal residue" evidence="1">
    <location>
        <position position="1"/>
    </location>
</feature>
<organism evidence="1 2">
    <name type="scientific">Lacticaseibacillus paracasei subsp. paracasei CNCM I-4270</name>
    <dbReference type="NCBI Taxonomy" id="1256202"/>
    <lineage>
        <taxon>Bacteria</taxon>
        <taxon>Bacillati</taxon>
        <taxon>Bacillota</taxon>
        <taxon>Bacilli</taxon>
        <taxon>Lactobacillales</taxon>
        <taxon>Lactobacillaceae</taxon>
        <taxon>Lacticaseibacillus</taxon>
    </lineage>
</organism>
<proteinExistence type="predicted"/>
<dbReference type="EMBL" id="ANJX01000277">
    <property type="protein sequence ID" value="EPC52840.1"/>
    <property type="molecule type" value="Genomic_DNA"/>
</dbReference>
<gene>
    <name evidence="1" type="ORF">Lpp77_10336</name>
</gene>
<evidence type="ECO:0000313" key="2">
    <source>
        <dbReference type="Proteomes" id="UP000014249"/>
    </source>
</evidence>
<accession>A0A8E0IIA4</accession>
<dbReference type="Proteomes" id="UP000014249">
    <property type="component" value="Unassembled WGS sequence"/>
</dbReference>
<dbReference type="AlphaFoldDB" id="A0A8E0IIA4"/>
<reference evidence="1 2" key="1">
    <citation type="journal article" date="2013" name="PLoS ONE">
        <title>Lactobacillus paracasei comparative genomics: towards species pan-genome definition and exploitation of diversity.</title>
        <authorList>
            <person name="Smokvina T."/>
            <person name="Wels M."/>
            <person name="Polka J."/>
            <person name="Chervaux C."/>
            <person name="Brisse S."/>
            <person name="Boekhorst J."/>
            <person name="van Hylckama Vlieg J.E."/>
            <person name="Siezen R.J."/>
        </authorList>
    </citation>
    <scope>NUCLEOTIDE SEQUENCE [LARGE SCALE GENOMIC DNA]</scope>
    <source>
        <strain evidence="1 2">CNCM I-4270</strain>
    </source>
</reference>
<name>A0A8E0IIA4_LACPA</name>